<dbReference type="Pfam" id="PF01458">
    <property type="entry name" value="SUFBD_core"/>
    <property type="match status" value="1"/>
</dbReference>
<dbReference type="InterPro" id="IPR055346">
    <property type="entry name" value="Fe-S_cluster_assembly_SufBD"/>
</dbReference>
<organism evidence="4 5">
    <name type="scientific">Candidatus Scalindua rubra</name>
    <dbReference type="NCBI Taxonomy" id="1872076"/>
    <lineage>
        <taxon>Bacteria</taxon>
        <taxon>Pseudomonadati</taxon>
        <taxon>Planctomycetota</taxon>
        <taxon>Candidatus Brocadiia</taxon>
        <taxon>Candidatus Brocadiales</taxon>
        <taxon>Candidatus Scalinduaceae</taxon>
        <taxon>Candidatus Scalindua</taxon>
    </lineage>
</organism>
<comment type="caution">
    <text evidence="4">The sequence shown here is derived from an EMBL/GenBank/DDBJ whole genome shotgun (WGS) entry which is preliminary data.</text>
</comment>
<dbReference type="Pfam" id="PF19295">
    <property type="entry name" value="SufBD_N"/>
    <property type="match status" value="1"/>
</dbReference>
<dbReference type="PANTHER" id="PTHR30508">
    <property type="entry name" value="FES CLUSTER ASSEMBLY PROTEIN SUF"/>
    <property type="match status" value="1"/>
</dbReference>
<dbReference type="Proteomes" id="UP000094056">
    <property type="component" value="Unassembled WGS sequence"/>
</dbReference>
<reference evidence="4 5" key="1">
    <citation type="submission" date="2016-07" db="EMBL/GenBank/DDBJ databases">
        <title>Draft genome of Scalindua rubra, obtained from a brine-seawater interface in the Red Sea, sheds light on salt adaptation in anammox bacteria.</title>
        <authorList>
            <person name="Speth D.R."/>
            <person name="Lagkouvardos I."/>
            <person name="Wang Y."/>
            <person name="Qian P.-Y."/>
            <person name="Dutilh B.E."/>
            <person name="Jetten M.S."/>
        </authorList>
    </citation>
    <scope>NUCLEOTIDE SEQUENCE [LARGE SCALE GENOMIC DNA]</scope>
    <source>
        <strain evidence="4">BSI-1</strain>
    </source>
</reference>
<evidence type="ECO:0000313" key="5">
    <source>
        <dbReference type="Proteomes" id="UP000094056"/>
    </source>
</evidence>
<evidence type="ECO:0000259" key="3">
    <source>
        <dbReference type="Pfam" id="PF19295"/>
    </source>
</evidence>
<dbReference type="PANTHER" id="PTHR30508:SF1">
    <property type="entry name" value="UPF0051 PROTEIN ABCI8, CHLOROPLASTIC-RELATED"/>
    <property type="match status" value="1"/>
</dbReference>
<gene>
    <name evidence="4" type="primary">sufB_1</name>
    <name evidence="4" type="ORF">SCARUB_04654</name>
</gene>
<protein>
    <submittedName>
        <fullName evidence="4">FeS cluster assembly protein SufB</fullName>
    </submittedName>
</protein>
<dbReference type="InterPro" id="IPR045595">
    <property type="entry name" value="SufBD_N"/>
</dbReference>
<feature type="domain" description="SUF system FeS cluster assembly SufBD N-terminal" evidence="3">
    <location>
        <begin position="16"/>
        <end position="173"/>
    </location>
</feature>
<proteinExistence type="inferred from homology"/>
<name>A0A1E3X3J4_9BACT</name>
<feature type="domain" description="SUF system FeS cluster assembly SufBD core" evidence="2">
    <location>
        <begin position="179"/>
        <end position="257"/>
    </location>
</feature>
<evidence type="ECO:0000313" key="4">
    <source>
        <dbReference type="EMBL" id="ODS30233.1"/>
    </source>
</evidence>
<accession>A0A1E3X3J4</accession>
<dbReference type="InterPro" id="IPR037284">
    <property type="entry name" value="SUF_FeS_clus_asmbl_SufBD_sf"/>
</dbReference>
<comment type="similarity">
    <text evidence="1">Belongs to the iron-sulfur cluster assembly SufBD family.</text>
</comment>
<dbReference type="AlphaFoldDB" id="A0A1E3X3J4"/>
<dbReference type="GO" id="GO:0016226">
    <property type="term" value="P:iron-sulfur cluster assembly"/>
    <property type="evidence" value="ECO:0007669"/>
    <property type="project" value="InterPro"/>
</dbReference>
<dbReference type="InterPro" id="IPR000825">
    <property type="entry name" value="SUF_FeS_clus_asmbl_SufBD_core"/>
</dbReference>
<evidence type="ECO:0000256" key="1">
    <source>
        <dbReference type="ARBA" id="ARBA00043967"/>
    </source>
</evidence>
<sequence length="258" mass="29468">MGKELTDKVIEEIAKKNSEPLWMKEKRLESLHIFKEMPMPTGQEETWRRTDFSTFRIIETIPYIEPLLQVKEYDNLNNRGKFSSLSDRNICGTLVQQNSHTVFNKLARDLHKRGVIYTDIISAIHIYPDLIKTYLLTDCIKPDDSKFTAIHAACLNGGTFLYIPKGVEVYLPIRSLFSMNTNGGGMFYHTLIIAGAYSKVTYVEEYSSPFIDTQTISNSAVEIFLNESASVNYVGLQNWATDVYHFITKRAIVNKDAS</sequence>
<dbReference type="EMBL" id="MAYW01000258">
    <property type="protein sequence ID" value="ODS30233.1"/>
    <property type="molecule type" value="Genomic_DNA"/>
</dbReference>
<dbReference type="SUPFAM" id="SSF101960">
    <property type="entry name" value="Stabilizer of iron transporter SufD"/>
    <property type="match status" value="1"/>
</dbReference>
<evidence type="ECO:0000259" key="2">
    <source>
        <dbReference type="Pfam" id="PF01458"/>
    </source>
</evidence>